<dbReference type="EMBL" id="JBHTGP010000015">
    <property type="protein sequence ID" value="MFD0688816.1"/>
    <property type="molecule type" value="Genomic_DNA"/>
</dbReference>
<sequence>MRGEWAGLPEDVRKGIAERIGLVRSVQAASGGSNAAFAATVTGTAGPAFVKAARRTAPDQDGPQVRALRREVLINPCVPEFAPRLLWTVEAGEWLAVGYEHIDGRHADYAPGSPDLETLTKTVRQLQGTPCPDTVAMRVERRWEHLVADASAMAGDALLHTDLNPHNLLITPDHRTYVVDWGFASRGAPWIEIGQVIPWMVHAGHTPADAERWAAHFPSWTGASPDAIDRYANASAERWRQRAAASSTAAPLDNLTVAQQWAEHRNARSS</sequence>
<accession>A0ABW2XR47</accession>
<dbReference type="InterPro" id="IPR002575">
    <property type="entry name" value="Aminoglycoside_PTrfase"/>
</dbReference>
<evidence type="ECO:0000313" key="3">
    <source>
        <dbReference type="Proteomes" id="UP001597063"/>
    </source>
</evidence>
<feature type="domain" description="Aminoglycoside phosphotransferase" evidence="1">
    <location>
        <begin position="125"/>
        <end position="220"/>
    </location>
</feature>
<evidence type="ECO:0000259" key="1">
    <source>
        <dbReference type="Pfam" id="PF01636"/>
    </source>
</evidence>
<protein>
    <submittedName>
        <fullName evidence="2">Phosphotransferase</fullName>
    </submittedName>
</protein>
<gene>
    <name evidence="2" type="ORF">ACFQZM_30280</name>
</gene>
<keyword evidence="3" id="KW-1185">Reference proteome</keyword>
<dbReference type="InterPro" id="IPR011009">
    <property type="entry name" value="Kinase-like_dom_sf"/>
</dbReference>
<evidence type="ECO:0000313" key="2">
    <source>
        <dbReference type="EMBL" id="MFD0688816.1"/>
    </source>
</evidence>
<proteinExistence type="predicted"/>
<dbReference type="Proteomes" id="UP001597063">
    <property type="component" value="Unassembled WGS sequence"/>
</dbReference>
<dbReference type="RefSeq" id="WP_131760307.1">
    <property type="nucleotide sequence ID" value="NZ_CAACUY010000110.1"/>
</dbReference>
<name>A0ABW2XR47_9ACTN</name>
<dbReference type="Gene3D" id="3.90.1200.10">
    <property type="match status" value="1"/>
</dbReference>
<dbReference type="SUPFAM" id="SSF56112">
    <property type="entry name" value="Protein kinase-like (PK-like)"/>
    <property type="match status" value="1"/>
</dbReference>
<reference evidence="3" key="1">
    <citation type="journal article" date="2019" name="Int. J. Syst. Evol. Microbiol.">
        <title>The Global Catalogue of Microorganisms (GCM) 10K type strain sequencing project: providing services to taxonomists for standard genome sequencing and annotation.</title>
        <authorList>
            <consortium name="The Broad Institute Genomics Platform"/>
            <consortium name="The Broad Institute Genome Sequencing Center for Infectious Disease"/>
            <person name="Wu L."/>
            <person name="Ma J."/>
        </authorList>
    </citation>
    <scope>NUCLEOTIDE SEQUENCE [LARGE SCALE GENOMIC DNA]</scope>
    <source>
        <strain evidence="3">JCM 9371</strain>
    </source>
</reference>
<dbReference type="Pfam" id="PF01636">
    <property type="entry name" value="APH"/>
    <property type="match status" value="1"/>
</dbReference>
<organism evidence="2 3">
    <name type="scientific">Actinomadura fibrosa</name>
    <dbReference type="NCBI Taxonomy" id="111802"/>
    <lineage>
        <taxon>Bacteria</taxon>
        <taxon>Bacillati</taxon>
        <taxon>Actinomycetota</taxon>
        <taxon>Actinomycetes</taxon>
        <taxon>Streptosporangiales</taxon>
        <taxon>Thermomonosporaceae</taxon>
        <taxon>Actinomadura</taxon>
    </lineage>
</organism>
<comment type="caution">
    <text evidence="2">The sequence shown here is derived from an EMBL/GenBank/DDBJ whole genome shotgun (WGS) entry which is preliminary data.</text>
</comment>